<dbReference type="AlphaFoldDB" id="A0A7V7VQR2"/>
<sequence length="170" mass="19336">MTDVNEIFPPIDYTDICDVVQRIRMLNWAATLNSVRQTPTIKGWLTHDDLDSFLPFIEALNAQVREFEDGKAKDVARRLITETERVYAALQIGGIRTPPVDEVLKRYVSGNIGENTAKIVLDLDSRQLRDALQSHGLPTMQESNSEAEETVDFSFFEEAELMHIIGSWRP</sequence>
<accession>A0A7V7VQR2</accession>
<gene>
    <name evidence="1" type="ORF">F9K94_21295</name>
</gene>
<dbReference type="EMBL" id="WBVY01000007">
    <property type="protein sequence ID" value="KAB2655095.1"/>
    <property type="molecule type" value="Genomic_DNA"/>
</dbReference>
<name>A0A7V7VQR2_9HYPH</name>
<dbReference type="Proteomes" id="UP000460650">
    <property type="component" value="Unassembled WGS sequence"/>
</dbReference>
<dbReference type="RefSeq" id="WP_151648315.1">
    <property type="nucleotide sequence ID" value="NZ_WBVY01000007.1"/>
</dbReference>
<comment type="caution">
    <text evidence="1">The sequence shown here is derived from an EMBL/GenBank/DDBJ whole genome shotgun (WGS) entry which is preliminary data.</text>
</comment>
<proteinExistence type="predicted"/>
<reference evidence="1 2" key="1">
    <citation type="submission" date="2019-09" db="EMBL/GenBank/DDBJ databases">
        <title>Taxonomic organization of the family Brucellaceae based on a phylogenomic approach.</title>
        <authorList>
            <person name="Leclercq S."/>
            <person name="Cloeckaert A."/>
            <person name="Zygmunt M.S."/>
        </authorList>
    </citation>
    <scope>NUCLEOTIDE SEQUENCE [LARGE SCALE GENOMIC DNA]</scope>
    <source>
        <strain evidence="1 2">TA93</strain>
    </source>
</reference>
<evidence type="ECO:0000313" key="2">
    <source>
        <dbReference type="Proteomes" id="UP000460650"/>
    </source>
</evidence>
<protein>
    <submittedName>
        <fullName evidence="1">Uncharacterized protein</fullName>
    </submittedName>
</protein>
<organism evidence="1 2">
    <name type="scientific">Brucella tritici</name>
    <dbReference type="NCBI Taxonomy" id="94626"/>
    <lineage>
        <taxon>Bacteria</taxon>
        <taxon>Pseudomonadati</taxon>
        <taxon>Pseudomonadota</taxon>
        <taxon>Alphaproteobacteria</taxon>
        <taxon>Hyphomicrobiales</taxon>
        <taxon>Brucellaceae</taxon>
        <taxon>Brucella/Ochrobactrum group</taxon>
        <taxon>Brucella</taxon>
    </lineage>
</organism>
<evidence type="ECO:0000313" key="1">
    <source>
        <dbReference type="EMBL" id="KAB2655095.1"/>
    </source>
</evidence>